<feature type="compositionally biased region" description="Pro residues" evidence="1">
    <location>
        <begin position="262"/>
        <end position="283"/>
    </location>
</feature>
<dbReference type="EMBL" id="JBHSMQ010000008">
    <property type="protein sequence ID" value="MFC5457048.1"/>
    <property type="molecule type" value="Genomic_DNA"/>
</dbReference>
<keyword evidence="2" id="KW-0732">Signal</keyword>
<feature type="region of interest" description="Disordered" evidence="1">
    <location>
        <begin position="192"/>
        <end position="301"/>
    </location>
</feature>
<feature type="chain" id="PRO_5046281097" evidence="2">
    <location>
        <begin position="24"/>
        <end position="301"/>
    </location>
</feature>
<evidence type="ECO:0000313" key="4">
    <source>
        <dbReference type="Proteomes" id="UP001596052"/>
    </source>
</evidence>
<organism evidence="3 4">
    <name type="scientific">Prosthecobacter fluviatilis</name>
    <dbReference type="NCBI Taxonomy" id="445931"/>
    <lineage>
        <taxon>Bacteria</taxon>
        <taxon>Pseudomonadati</taxon>
        <taxon>Verrucomicrobiota</taxon>
        <taxon>Verrucomicrobiia</taxon>
        <taxon>Verrucomicrobiales</taxon>
        <taxon>Verrucomicrobiaceae</taxon>
        <taxon>Prosthecobacter</taxon>
    </lineage>
</organism>
<dbReference type="RefSeq" id="WP_377169932.1">
    <property type="nucleotide sequence ID" value="NZ_JBHSMQ010000008.1"/>
</dbReference>
<accession>A0ABW0KU46</accession>
<name>A0ABW0KU46_9BACT</name>
<dbReference type="Proteomes" id="UP001596052">
    <property type="component" value="Unassembled WGS sequence"/>
</dbReference>
<feature type="region of interest" description="Disordered" evidence="1">
    <location>
        <begin position="43"/>
        <end position="76"/>
    </location>
</feature>
<sequence>MNLAYRLLLPGLLLTLTAFHGHAQEAAGEDGDKRVQYQLVLPEEKTPENVKPEEHNPFESENEALSRQATGDTEENRVRDKLLKLPVVGTKRMADGRMRVLLGDIILETGRSVPPVLPDQLVELKVKNITPLYIELAWQEKRLTGLPPKIMTIPINIAPQVRYQMFGQTEEEAKESKGANAKMELSLRDPAANQPVAQQSAPPATSPATAPSAPGPMLSAEPVPPRALVVADDPVPFSPPRLVEPPASAPSTARDLAATPARPQPPPSPTAPTPAQPQPPPSPAVESVVRMLFGNPTPAPK</sequence>
<feature type="compositionally biased region" description="Basic and acidic residues" evidence="1">
    <location>
        <begin position="43"/>
        <end position="58"/>
    </location>
</feature>
<comment type="caution">
    <text evidence="3">The sequence shown here is derived from an EMBL/GenBank/DDBJ whole genome shotgun (WGS) entry which is preliminary data.</text>
</comment>
<evidence type="ECO:0000256" key="1">
    <source>
        <dbReference type="SAM" id="MobiDB-lite"/>
    </source>
</evidence>
<keyword evidence="4" id="KW-1185">Reference proteome</keyword>
<reference evidence="4" key="1">
    <citation type="journal article" date="2019" name="Int. J. Syst. Evol. Microbiol.">
        <title>The Global Catalogue of Microorganisms (GCM) 10K type strain sequencing project: providing services to taxonomists for standard genome sequencing and annotation.</title>
        <authorList>
            <consortium name="The Broad Institute Genomics Platform"/>
            <consortium name="The Broad Institute Genome Sequencing Center for Infectious Disease"/>
            <person name="Wu L."/>
            <person name="Ma J."/>
        </authorList>
    </citation>
    <scope>NUCLEOTIDE SEQUENCE [LARGE SCALE GENOMIC DNA]</scope>
    <source>
        <strain evidence="4">CGMCC 4.1469</strain>
    </source>
</reference>
<feature type="compositionally biased region" description="Low complexity" evidence="1">
    <location>
        <begin position="192"/>
        <end position="216"/>
    </location>
</feature>
<feature type="signal peptide" evidence="2">
    <location>
        <begin position="1"/>
        <end position="23"/>
    </location>
</feature>
<evidence type="ECO:0000313" key="3">
    <source>
        <dbReference type="EMBL" id="MFC5457048.1"/>
    </source>
</evidence>
<proteinExistence type="predicted"/>
<protein>
    <submittedName>
        <fullName evidence="3">Uncharacterized protein</fullName>
    </submittedName>
</protein>
<gene>
    <name evidence="3" type="ORF">ACFQDI_19430</name>
</gene>
<evidence type="ECO:0000256" key="2">
    <source>
        <dbReference type="SAM" id="SignalP"/>
    </source>
</evidence>